<comment type="caution">
    <text evidence="1">The sequence shown here is derived from an EMBL/GenBank/DDBJ whole genome shotgun (WGS) entry which is preliminary data.</text>
</comment>
<evidence type="ECO:0000313" key="2">
    <source>
        <dbReference type="Proteomes" id="UP000698059"/>
    </source>
</evidence>
<evidence type="ECO:0008006" key="3">
    <source>
        <dbReference type="Google" id="ProtNLM"/>
    </source>
</evidence>
<sequence length="43" mass="4655">MAGAGYKIGQARALAEVAGPAIALPFYSKQGFEPTGWRRRMTE</sequence>
<gene>
    <name evidence="1" type="ORF">JOD49_000956</name>
</gene>
<dbReference type="EMBL" id="JAFBBO010000001">
    <property type="protein sequence ID" value="MBM7478036.1"/>
    <property type="molecule type" value="Genomic_DNA"/>
</dbReference>
<organism evidence="1 2">
    <name type="scientific">Oerskovia jenensis</name>
    <dbReference type="NCBI Taxonomy" id="162169"/>
    <lineage>
        <taxon>Bacteria</taxon>
        <taxon>Bacillati</taxon>
        <taxon>Actinomycetota</taxon>
        <taxon>Actinomycetes</taxon>
        <taxon>Micrococcales</taxon>
        <taxon>Cellulomonadaceae</taxon>
        <taxon>Oerskovia</taxon>
    </lineage>
</organism>
<name>A0ABS2LC91_9CELL</name>
<accession>A0ABS2LC91</accession>
<protein>
    <recommendedName>
        <fullName evidence="3">Acetyltransferase (GNAT) family protein</fullName>
    </recommendedName>
</protein>
<proteinExistence type="predicted"/>
<dbReference type="Proteomes" id="UP000698059">
    <property type="component" value="Unassembled WGS sequence"/>
</dbReference>
<evidence type="ECO:0000313" key="1">
    <source>
        <dbReference type="EMBL" id="MBM7478036.1"/>
    </source>
</evidence>
<reference evidence="1 2" key="1">
    <citation type="submission" date="2021-01" db="EMBL/GenBank/DDBJ databases">
        <title>Sequencing the genomes of 1000 actinobacteria strains.</title>
        <authorList>
            <person name="Klenk H.-P."/>
        </authorList>
    </citation>
    <scope>NUCLEOTIDE SEQUENCE [LARGE SCALE GENOMIC DNA]</scope>
    <source>
        <strain evidence="1 2">DSM 46000</strain>
    </source>
</reference>
<keyword evidence="2" id="KW-1185">Reference proteome</keyword>